<organism evidence="1">
    <name type="scientific">Spirodela intermedia</name>
    <name type="common">Intermediate duckweed</name>
    <dbReference type="NCBI Taxonomy" id="51605"/>
    <lineage>
        <taxon>Eukaryota</taxon>
        <taxon>Viridiplantae</taxon>
        <taxon>Streptophyta</taxon>
        <taxon>Embryophyta</taxon>
        <taxon>Tracheophyta</taxon>
        <taxon>Spermatophyta</taxon>
        <taxon>Magnoliopsida</taxon>
        <taxon>Liliopsida</taxon>
        <taxon>Araceae</taxon>
        <taxon>Lemnoideae</taxon>
        <taxon>Spirodela</taxon>
    </lineage>
</organism>
<dbReference type="EMBL" id="LR743595">
    <property type="protein sequence ID" value="CAA2624625.1"/>
    <property type="molecule type" value="Genomic_DNA"/>
</dbReference>
<name>A0A7I8J1G4_SPIIN</name>
<protein>
    <submittedName>
        <fullName evidence="1">Uncharacterized protein</fullName>
    </submittedName>
</protein>
<accession>A0A7I8J1G4</accession>
<dbReference type="Proteomes" id="UP001189122">
    <property type="component" value="Unassembled WGS sequence"/>
</dbReference>
<keyword evidence="2" id="KW-1185">Reference proteome</keyword>
<sequence>MIPEIRRTCLYLPAARAIWKNLYQTYSRARDETERDRTYEYLVRLNSEYDQVRIQILGREKLPPLNEVISLVRGEESRRNLMLGSQNVENLTFMA</sequence>
<dbReference type="PANTHER" id="PTHR34222">
    <property type="entry name" value="GAG_PRE-INTEGRS DOMAIN-CONTAINING PROTEIN"/>
    <property type="match status" value="1"/>
</dbReference>
<dbReference type="PANTHER" id="PTHR34222:SF37">
    <property type="entry name" value="RETROTRANSPOSON GAG DOMAIN-CONTAINING PROTEIN"/>
    <property type="match status" value="1"/>
</dbReference>
<dbReference type="AlphaFoldDB" id="A0A7I8J1G4"/>
<dbReference type="EMBL" id="CACRZD030000008">
    <property type="protein sequence ID" value="CAA6664064.1"/>
    <property type="molecule type" value="Genomic_DNA"/>
</dbReference>
<reference evidence="1 2" key="1">
    <citation type="submission" date="2019-12" db="EMBL/GenBank/DDBJ databases">
        <authorList>
            <person name="Scholz U."/>
            <person name="Mascher M."/>
            <person name="Fiebig A."/>
        </authorList>
    </citation>
    <scope>NUCLEOTIDE SEQUENCE</scope>
</reference>
<evidence type="ECO:0000313" key="2">
    <source>
        <dbReference type="Proteomes" id="UP001189122"/>
    </source>
</evidence>
<gene>
    <name evidence="1" type="ORF">SI7747_08010453</name>
</gene>
<proteinExistence type="predicted"/>
<evidence type="ECO:0000313" key="1">
    <source>
        <dbReference type="EMBL" id="CAA2624625.1"/>
    </source>
</evidence>